<protein>
    <submittedName>
        <fullName evidence="1">Uncharacterized protein</fullName>
    </submittedName>
</protein>
<reference evidence="1 2" key="1">
    <citation type="submission" date="2019-08" db="EMBL/GenBank/DDBJ databases">
        <title>Whole genome of Aphis craccivora.</title>
        <authorList>
            <person name="Voronova N.V."/>
            <person name="Shulinski R.S."/>
            <person name="Bandarenka Y.V."/>
            <person name="Zhorov D.G."/>
            <person name="Warner D."/>
        </authorList>
    </citation>
    <scope>NUCLEOTIDE SEQUENCE [LARGE SCALE GENOMIC DNA]</scope>
    <source>
        <strain evidence="1">180601</strain>
        <tissue evidence="1">Whole Body</tissue>
    </source>
</reference>
<comment type="caution">
    <text evidence="1">The sequence shown here is derived from an EMBL/GenBank/DDBJ whole genome shotgun (WGS) entry which is preliminary data.</text>
</comment>
<dbReference type="Proteomes" id="UP000478052">
    <property type="component" value="Unassembled WGS sequence"/>
</dbReference>
<gene>
    <name evidence="1" type="ORF">FWK35_00025443</name>
</gene>
<dbReference type="AlphaFoldDB" id="A0A6G0YS81"/>
<evidence type="ECO:0000313" key="2">
    <source>
        <dbReference type="Proteomes" id="UP000478052"/>
    </source>
</evidence>
<proteinExistence type="predicted"/>
<organism evidence="1 2">
    <name type="scientific">Aphis craccivora</name>
    <name type="common">Cowpea aphid</name>
    <dbReference type="NCBI Taxonomy" id="307492"/>
    <lineage>
        <taxon>Eukaryota</taxon>
        <taxon>Metazoa</taxon>
        <taxon>Ecdysozoa</taxon>
        <taxon>Arthropoda</taxon>
        <taxon>Hexapoda</taxon>
        <taxon>Insecta</taxon>
        <taxon>Pterygota</taxon>
        <taxon>Neoptera</taxon>
        <taxon>Paraneoptera</taxon>
        <taxon>Hemiptera</taxon>
        <taxon>Sternorrhyncha</taxon>
        <taxon>Aphidomorpha</taxon>
        <taxon>Aphidoidea</taxon>
        <taxon>Aphididae</taxon>
        <taxon>Aphidini</taxon>
        <taxon>Aphis</taxon>
        <taxon>Aphis</taxon>
    </lineage>
</organism>
<dbReference type="OrthoDB" id="6624814at2759"/>
<sequence>MSDFATVFSFINTMVTATLMEPQALDLSTHSRNKCKDFKPSFTTCTVTNTTTTTTKSSPKILRHNSHRNLYKPYNTRCTDDIVQGINPRNPLWPL</sequence>
<dbReference type="EMBL" id="VUJU01002597">
    <property type="protein sequence ID" value="KAF0760727.1"/>
    <property type="molecule type" value="Genomic_DNA"/>
</dbReference>
<accession>A0A6G0YS81</accession>
<evidence type="ECO:0000313" key="1">
    <source>
        <dbReference type="EMBL" id="KAF0760727.1"/>
    </source>
</evidence>
<name>A0A6G0YS81_APHCR</name>
<keyword evidence="2" id="KW-1185">Reference proteome</keyword>